<dbReference type="EMBL" id="JAFREM010000017">
    <property type="protein sequence ID" value="MBO1306650.1"/>
    <property type="molecule type" value="Genomic_DNA"/>
</dbReference>
<dbReference type="Proteomes" id="UP000664601">
    <property type="component" value="Unassembled WGS sequence"/>
</dbReference>
<organism evidence="1 2">
    <name type="scientific">Candidatus Enterococcus moelleringii</name>
    <dbReference type="NCBI Taxonomy" id="2815325"/>
    <lineage>
        <taxon>Bacteria</taxon>
        <taxon>Bacillati</taxon>
        <taxon>Bacillota</taxon>
        <taxon>Bacilli</taxon>
        <taxon>Lactobacillales</taxon>
        <taxon>Enterococcaceae</taxon>
        <taxon>Enterococcus</taxon>
    </lineage>
</organism>
<gene>
    <name evidence="1" type="ORF">JZO70_10785</name>
</gene>
<dbReference type="RefSeq" id="WP_207673580.1">
    <property type="nucleotide sequence ID" value="NZ_JAFREM010000017.1"/>
</dbReference>
<keyword evidence="2" id="KW-1185">Reference proteome</keyword>
<name>A0ABS3LAI6_9ENTE</name>
<comment type="caution">
    <text evidence="1">The sequence shown here is derived from an EMBL/GenBank/DDBJ whole genome shotgun (WGS) entry which is preliminary data.</text>
</comment>
<protein>
    <submittedName>
        <fullName evidence="1">Uncharacterized protein</fullName>
    </submittedName>
</protein>
<evidence type="ECO:0000313" key="1">
    <source>
        <dbReference type="EMBL" id="MBO1306650.1"/>
    </source>
</evidence>
<evidence type="ECO:0000313" key="2">
    <source>
        <dbReference type="Proteomes" id="UP000664601"/>
    </source>
</evidence>
<reference evidence="1 2" key="1">
    <citation type="submission" date="2021-03" db="EMBL/GenBank/DDBJ databases">
        <title>Enterococcal diversity collection.</title>
        <authorList>
            <person name="Gilmore M.S."/>
            <person name="Schwartzman J."/>
            <person name="Van Tyne D."/>
            <person name="Martin M."/>
            <person name="Earl A.M."/>
            <person name="Manson A.L."/>
            <person name="Straub T."/>
            <person name="Salamzade R."/>
            <person name="Saavedra J."/>
            <person name="Lebreton F."/>
            <person name="Prichula J."/>
            <person name="Schaufler K."/>
            <person name="Gaca A."/>
            <person name="Sgardioli B."/>
            <person name="Wagenaar J."/>
            <person name="Strong T."/>
        </authorList>
    </citation>
    <scope>NUCLEOTIDE SEQUENCE [LARGE SCALE GENOMIC DNA]</scope>
    <source>
        <strain evidence="1 2">669A</strain>
    </source>
</reference>
<sequence>MKKIIIAIIAVVSLGLVSQVVEQNMDKEAVKEAVTATFKTPADEKTENGGN</sequence>
<proteinExistence type="predicted"/>
<accession>A0ABS3LAI6</accession>